<keyword evidence="3" id="KW-1185">Reference proteome</keyword>
<name>A0AAV4GHU1_9GAST</name>
<protein>
    <submittedName>
        <fullName evidence="2">Uncharacterized protein</fullName>
    </submittedName>
</protein>
<feature type="compositionally biased region" description="Polar residues" evidence="1">
    <location>
        <begin position="143"/>
        <end position="163"/>
    </location>
</feature>
<evidence type="ECO:0000256" key="1">
    <source>
        <dbReference type="SAM" id="MobiDB-lite"/>
    </source>
</evidence>
<evidence type="ECO:0000313" key="3">
    <source>
        <dbReference type="Proteomes" id="UP000762676"/>
    </source>
</evidence>
<feature type="compositionally biased region" description="Polar residues" evidence="1">
    <location>
        <begin position="1"/>
        <end position="25"/>
    </location>
</feature>
<proteinExistence type="predicted"/>
<dbReference type="EMBL" id="BMAT01012062">
    <property type="protein sequence ID" value="GFR85063.1"/>
    <property type="molecule type" value="Genomic_DNA"/>
</dbReference>
<evidence type="ECO:0000313" key="2">
    <source>
        <dbReference type="EMBL" id="GFR85063.1"/>
    </source>
</evidence>
<accession>A0AAV4GHU1</accession>
<feature type="region of interest" description="Disordered" evidence="1">
    <location>
        <begin position="1"/>
        <end position="27"/>
    </location>
</feature>
<gene>
    <name evidence="2" type="ORF">ElyMa_006018400</name>
</gene>
<organism evidence="2 3">
    <name type="scientific">Elysia marginata</name>
    <dbReference type="NCBI Taxonomy" id="1093978"/>
    <lineage>
        <taxon>Eukaryota</taxon>
        <taxon>Metazoa</taxon>
        <taxon>Spiralia</taxon>
        <taxon>Lophotrochozoa</taxon>
        <taxon>Mollusca</taxon>
        <taxon>Gastropoda</taxon>
        <taxon>Heterobranchia</taxon>
        <taxon>Euthyneura</taxon>
        <taxon>Panpulmonata</taxon>
        <taxon>Sacoglossa</taxon>
        <taxon>Placobranchoidea</taxon>
        <taxon>Plakobranchidae</taxon>
        <taxon>Elysia</taxon>
    </lineage>
</organism>
<dbReference type="Proteomes" id="UP000762676">
    <property type="component" value="Unassembled WGS sequence"/>
</dbReference>
<feature type="compositionally biased region" description="Low complexity" evidence="1">
    <location>
        <begin position="131"/>
        <end position="142"/>
    </location>
</feature>
<feature type="region of interest" description="Disordered" evidence="1">
    <location>
        <begin position="121"/>
        <end position="167"/>
    </location>
</feature>
<reference evidence="2 3" key="1">
    <citation type="journal article" date="2021" name="Elife">
        <title>Chloroplast acquisition without the gene transfer in kleptoplastic sea slugs, Plakobranchus ocellatus.</title>
        <authorList>
            <person name="Maeda T."/>
            <person name="Takahashi S."/>
            <person name="Yoshida T."/>
            <person name="Shimamura S."/>
            <person name="Takaki Y."/>
            <person name="Nagai Y."/>
            <person name="Toyoda A."/>
            <person name="Suzuki Y."/>
            <person name="Arimoto A."/>
            <person name="Ishii H."/>
            <person name="Satoh N."/>
            <person name="Nishiyama T."/>
            <person name="Hasebe M."/>
            <person name="Maruyama T."/>
            <person name="Minagawa J."/>
            <person name="Obokata J."/>
            <person name="Shigenobu S."/>
        </authorList>
    </citation>
    <scope>NUCLEOTIDE SEQUENCE [LARGE SCALE GENOMIC DNA]</scope>
</reference>
<comment type="caution">
    <text evidence="2">The sequence shown here is derived from an EMBL/GenBank/DDBJ whole genome shotgun (WGS) entry which is preliminary data.</text>
</comment>
<sequence>MISSSGDGQGSSAVISNGSQSNNGSTVAVTPVGTVSVVDVQAHQGLTGTDGDEANAAVPVHVPVRRRSCDERAPANLGLRQWVTHPRQTFNTWWYGENARPVSVPDINTHDHNVVDGLAATESRSASEGGAADQADNTADTTEGVNQGNDIHTSESLSLSNGYVTPPELPEDQEPKMTCCDKMRAFCILICTVIKVLWEKIKTCLYQCFCCRSGVGVSDQELIDSLDIDVTPEDTDYAVDVNGESAEEEVFSEALIETREQSQNFRHIVRAYYLAFLDYSNLGFFHGIARKRDKVNGIINKAKAKLYEYARQETKAIILSNNANRRSEREIENDVYSYILKTAMAQLNFTEERIKETYTIFHQALNGMGYPYLVDKPNGDCILIVKYYGMNPFESHLPYSAAAYRKAIRELAAERGVDVTNL</sequence>
<dbReference type="AlphaFoldDB" id="A0AAV4GHU1"/>